<evidence type="ECO:0000256" key="6">
    <source>
        <dbReference type="ARBA" id="ARBA00022692"/>
    </source>
</evidence>
<dbReference type="GO" id="GO:0005886">
    <property type="term" value="C:plasma membrane"/>
    <property type="evidence" value="ECO:0007669"/>
    <property type="project" value="UniProtKB-SubCell"/>
</dbReference>
<feature type="transmembrane region" description="Helical" evidence="11">
    <location>
        <begin position="84"/>
        <end position="104"/>
    </location>
</feature>
<dbReference type="Gene3D" id="3.30.70.270">
    <property type="match status" value="1"/>
</dbReference>
<evidence type="ECO:0000259" key="12">
    <source>
        <dbReference type="PROSITE" id="PS50887"/>
    </source>
</evidence>
<dbReference type="NCBIfam" id="TIGR00254">
    <property type="entry name" value="GGDEF"/>
    <property type="match status" value="1"/>
</dbReference>
<comment type="cofactor">
    <cofactor evidence="1">
        <name>Mg(2+)</name>
        <dbReference type="ChEBI" id="CHEBI:18420"/>
    </cofactor>
</comment>
<sequence length="582" mass="63841">MHSPECQSDAPQRVRTPGRFHRVANDCVFRPPQNHVQSPRRFVHNLHDVPILPCRSRCRYEPNQPSRARTLTSQTSKIAHLRRLVVIMTSVVGVAVLLLTYLQVEWDRREALRQHVADMENLAAALTRQAESTIRDAHTVLIGIQRKLQVSGYGAENLHEVLEVARAQSAILADVEGFTVLDADGRPLLTTVPNATLRFTAQDREYFRVHSAHQVTGLYIGAPIQSRLSGDWVIALTLRLSDANGEFRGVVLATLLVRHFVDFYRSIDVGSQGVIGMVKRDGTLLVRSRESAENAGLDMSRSPVLRTVNEDGVKRGNMVLTAMIDGVKRIYGFDTSDEYPILVGASLGEEQAMAGWRSRALRSGSLSGGVLVILLSMGWLIWRALGRQERMEARLQGMHRDLALANHALQIIAGEDALTGLANRRRLDETLRAAFQSAAAQGQPLSFVLLDVDHFKRFNDQYGHPAGDEALKQVAEILKRHARRSADTTARYGGEELALILPSAESTAAMAVAERIRADVEALAIANPGSPYANLTLSIGVASCVPGQTMHTPAELVAAADVALYAAKSEGRNRVILSEQPG</sequence>
<accession>A0A1I3HXS3</accession>
<dbReference type="GO" id="GO:0052621">
    <property type="term" value="F:diguanylate cyclase activity"/>
    <property type="evidence" value="ECO:0007669"/>
    <property type="project" value="UniProtKB-EC"/>
</dbReference>
<dbReference type="Pfam" id="PF02743">
    <property type="entry name" value="dCache_1"/>
    <property type="match status" value="1"/>
</dbReference>
<comment type="catalytic activity">
    <reaction evidence="9">
        <text>2 GTP = 3',3'-c-di-GMP + 2 diphosphate</text>
        <dbReference type="Rhea" id="RHEA:24898"/>
        <dbReference type="ChEBI" id="CHEBI:33019"/>
        <dbReference type="ChEBI" id="CHEBI:37565"/>
        <dbReference type="ChEBI" id="CHEBI:58805"/>
        <dbReference type="EC" id="2.7.7.65"/>
    </reaction>
</comment>
<evidence type="ECO:0000256" key="9">
    <source>
        <dbReference type="ARBA" id="ARBA00034247"/>
    </source>
</evidence>
<dbReference type="CDD" id="cd01949">
    <property type="entry name" value="GGDEF"/>
    <property type="match status" value="1"/>
</dbReference>
<dbReference type="GO" id="GO:1902201">
    <property type="term" value="P:negative regulation of bacterial-type flagellum-dependent cell motility"/>
    <property type="evidence" value="ECO:0007669"/>
    <property type="project" value="TreeGrafter"/>
</dbReference>
<evidence type="ECO:0000256" key="7">
    <source>
        <dbReference type="ARBA" id="ARBA00022989"/>
    </source>
</evidence>
<protein>
    <recommendedName>
        <fullName evidence="4">diguanylate cyclase</fullName>
        <ecNumber evidence="4">2.7.7.65</ecNumber>
    </recommendedName>
</protein>
<dbReference type="SMART" id="SM00267">
    <property type="entry name" value="GGDEF"/>
    <property type="match status" value="1"/>
</dbReference>
<dbReference type="SUPFAM" id="SSF55073">
    <property type="entry name" value="Nucleotide cyclase"/>
    <property type="match status" value="1"/>
</dbReference>
<keyword evidence="10" id="KW-0175">Coiled coil</keyword>
<evidence type="ECO:0000256" key="8">
    <source>
        <dbReference type="ARBA" id="ARBA00023136"/>
    </source>
</evidence>
<feature type="coiled-coil region" evidence="10">
    <location>
        <begin position="109"/>
        <end position="136"/>
    </location>
</feature>
<dbReference type="Proteomes" id="UP000183018">
    <property type="component" value="Unassembled WGS sequence"/>
</dbReference>
<dbReference type="PANTHER" id="PTHR45138">
    <property type="entry name" value="REGULATORY COMPONENTS OF SENSORY TRANSDUCTION SYSTEM"/>
    <property type="match status" value="1"/>
</dbReference>
<dbReference type="PROSITE" id="PS50887">
    <property type="entry name" value="GGDEF"/>
    <property type="match status" value="1"/>
</dbReference>
<dbReference type="OrthoDB" id="9812260at2"/>
<dbReference type="InterPro" id="IPR043128">
    <property type="entry name" value="Rev_trsase/Diguanyl_cyclase"/>
</dbReference>
<dbReference type="InterPro" id="IPR050469">
    <property type="entry name" value="Diguanylate_Cyclase"/>
</dbReference>
<dbReference type="InterPro" id="IPR029787">
    <property type="entry name" value="Nucleotide_cyclase"/>
</dbReference>
<evidence type="ECO:0000256" key="2">
    <source>
        <dbReference type="ARBA" id="ARBA00004533"/>
    </source>
</evidence>
<evidence type="ECO:0000313" key="13">
    <source>
        <dbReference type="EMBL" id="SFI40377.1"/>
    </source>
</evidence>
<feature type="domain" description="GGDEF" evidence="12">
    <location>
        <begin position="443"/>
        <end position="580"/>
    </location>
</feature>
<dbReference type="CDD" id="cd12915">
    <property type="entry name" value="PDC2_DGC_like"/>
    <property type="match status" value="1"/>
</dbReference>
<keyword evidence="14" id="KW-1185">Reference proteome</keyword>
<gene>
    <name evidence="13" type="ORF">SAMN05216602_1247</name>
</gene>
<keyword evidence="8 11" id="KW-0472">Membrane</keyword>
<dbReference type="AlphaFoldDB" id="A0A1I3HXS3"/>
<dbReference type="InterPro" id="IPR000160">
    <property type="entry name" value="GGDEF_dom"/>
</dbReference>
<name>A0A1I3HXS3_9GAMM</name>
<comment type="subcellular location">
    <subcellularLocation>
        <location evidence="2">Cell inner membrane</location>
    </subcellularLocation>
    <subcellularLocation>
        <location evidence="3">Cell membrane</location>
        <topology evidence="3">Multi-pass membrane protein</topology>
    </subcellularLocation>
</comment>
<evidence type="ECO:0000256" key="1">
    <source>
        <dbReference type="ARBA" id="ARBA00001946"/>
    </source>
</evidence>
<evidence type="ECO:0000313" key="14">
    <source>
        <dbReference type="Proteomes" id="UP000183018"/>
    </source>
</evidence>
<dbReference type="GO" id="GO:0043709">
    <property type="term" value="P:cell adhesion involved in single-species biofilm formation"/>
    <property type="evidence" value="ECO:0007669"/>
    <property type="project" value="TreeGrafter"/>
</dbReference>
<dbReference type="Gene3D" id="3.30.450.20">
    <property type="entry name" value="PAS domain"/>
    <property type="match status" value="2"/>
</dbReference>
<dbReference type="FunFam" id="3.30.70.270:FF:000001">
    <property type="entry name" value="Diguanylate cyclase domain protein"/>
    <property type="match status" value="1"/>
</dbReference>
<dbReference type="STRING" id="289370.SAMN05216602_1247"/>
<dbReference type="PANTHER" id="PTHR45138:SF9">
    <property type="entry name" value="DIGUANYLATE CYCLASE DGCM-RELATED"/>
    <property type="match status" value="1"/>
</dbReference>
<dbReference type="InterPro" id="IPR033479">
    <property type="entry name" value="dCache_1"/>
</dbReference>
<evidence type="ECO:0000256" key="3">
    <source>
        <dbReference type="ARBA" id="ARBA00004651"/>
    </source>
</evidence>
<keyword evidence="6 11" id="KW-0812">Transmembrane</keyword>
<evidence type="ECO:0000256" key="4">
    <source>
        <dbReference type="ARBA" id="ARBA00012528"/>
    </source>
</evidence>
<keyword evidence="7 11" id="KW-1133">Transmembrane helix</keyword>
<organism evidence="13 14">
    <name type="scientific">Phytopseudomonas argentinensis</name>
    <dbReference type="NCBI Taxonomy" id="289370"/>
    <lineage>
        <taxon>Bacteria</taxon>
        <taxon>Pseudomonadati</taxon>
        <taxon>Pseudomonadota</taxon>
        <taxon>Gammaproteobacteria</taxon>
        <taxon>Pseudomonadales</taxon>
        <taxon>Pseudomonadaceae</taxon>
        <taxon>Phytopseudomonas</taxon>
    </lineage>
</organism>
<dbReference type="EC" id="2.7.7.65" evidence="4"/>
<proteinExistence type="predicted"/>
<dbReference type="Pfam" id="PF00990">
    <property type="entry name" value="GGDEF"/>
    <property type="match status" value="1"/>
</dbReference>
<evidence type="ECO:0000256" key="11">
    <source>
        <dbReference type="SAM" id="Phobius"/>
    </source>
</evidence>
<dbReference type="EMBL" id="FORC01000001">
    <property type="protein sequence ID" value="SFI40377.1"/>
    <property type="molecule type" value="Genomic_DNA"/>
</dbReference>
<reference evidence="14" key="1">
    <citation type="submission" date="2016-10" db="EMBL/GenBank/DDBJ databases">
        <authorList>
            <person name="Varghese N."/>
            <person name="Submissions S."/>
        </authorList>
    </citation>
    <scope>NUCLEOTIDE SEQUENCE [LARGE SCALE GENOMIC DNA]</scope>
    <source>
        <strain evidence="14">LMG 22563</strain>
    </source>
</reference>
<dbReference type="CDD" id="cd12914">
    <property type="entry name" value="PDC1_DGC_like"/>
    <property type="match status" value="1"/>
</dbReference>
<evidence type="ECO:0000256" key="5">
    <source>
        <dbReference type="ARBA" id="ARBA00022475"/>
    </source>
</evidence>
<keyword evidence="5" id="KW-1003">Cell membrane</keyword>
<evidence type="ECO:0000256" key="10">
    <source>
        <dbReference type="SAM" id="Coils"/>
    </source>
</evidence>